<name>A0A1Q3EI45_LENED</name>
<comment type="caution">
    <text evidence="9">The sequence shown here is derived from an EMBL/GenBank/DDBJ whole genome shotgun (WGS) entry which is preliminary data.</text>
</comment>
<dbReference type="Pfam" id="PF00462">
    <property type="entry name" value="Glutaredoxin"/>
    <property type="match status" value="1"/>
</dbReference>
<dbReference type="FunFam" id="3.40.30.10:FF:000026">
    <property type="entry name" value="Glutaredoxin 2"/>
    <property type="match status" value="1"/>
</dbReference>
<dbReference type="PANTHER" id="PTHR45694">
    <property type="entry name" value="GLUTAREDOXIN 2"/>
    <property type="match status" value="1"/>
</dbReference>
<evidence type="ECO:0000256" key="4">
    <source>
        <dbReference type="ARBA" id="ARBA00022982"/>
    </source>
</evidence>
<organism evidence="9 10">
    <name type="scientific">Lentinula edodes</name>
    <name type="common">Shiitake mushroom</name>
    <name type="synonym">Lentinus edodes</name>
    <dbReference type="NCBI Taxonomy" id="5353"/>
    <lineage>
        <taxon>Eukaryota</taxon>
        <taxon>Fungi</taxon>
        <taxon>Dikarya</taxon>
        <taxon>Basidiomycota</taxon>
        <taxon>Agaricomycotina</taxon>
        <taxon>Agaricomycetes</taxon>
        <taxon>Agaricomycetidae</taxon>
        <taxon>Agaricales</taxon>
        <taxon>Marasmiineae</taxon>
        <taxon>Omphalotaceae</taxon>
        <taxon>Lentinula</taxon>
    </lineage>
</organism>
<dbReference type="InterPro" id="IPR011899">
    <property type="entry name" value="Glutaredoxin_euk/vir"/>
</dbReference>
<dbReference type="PROSITE" id="PS00195">
    <property type="entry name" value="GLUTAREDOXIN_1"/>
    <property type="match status" value="1"/>
</dbReference>
<evidence type="ECO:0000313" key="9">
    <source>
        <dbReference type="EMBL" id="GAW06862.1"/>
    </source>
</evidence>
<dbReference type="EC" id="1.11.1.9" evidence="2"/>
<dbReference type="PRINTS" id="PR00160">
    <property type="entry name" value="GLUTAREDOXIN"/>
</dbReference>
<keyword evidence="3" id="KW-0813">Transport</keyword>
<reference evidence="9 10" key="2">
    <citation type="submission" date="2017-02" db="EMBL/GenBank/DDBJ databases">
        <title>A genome survey and senescence transcriptome analysis in Lentinula edodes.</title>
        <authorList>
            <person name="Sakamoto Y."/>
            <person name="Nakade K."/>
            <person name="Sato S."/>
            <person name="Yoshida Y."/>
            <person name="Miyazaki K."/>
            <person name="Natsume S."/>
            <person name="Konno N."/>
        </authorList>
    </citation>
    <scope>NUCLEOTIDE SEQUENCE [LARGE SCALE GENOMIC DNA]</scope>
    <source>
        <strain evidence="9 10">NBRC 111202</strain>
    </source>
</reference>
<proteinExistence type="predicted"/>
<feature type="domain" description="Glutaredoxin" evidence="8">
    <location>
        <begin position="16"/>
        <end position="80"/>
    </location>
</feature>
<dbReference type="PROSITE" id="PS51354">
    <property type="entry name" value="GLUTAREDOXIN_2"/>
    <property type="match status" value="1"/>
</dbReference>
<accession>A0A1Q3EI45</accession>
<keyword evidence="10" id="KW-1185">Reference proteome</keyword>
<dbReference type="CDD" id="cd03419">
    <property type="entry name" value="GRX_GRXh_1_2_like"/>
    <property type="match status" value="1"/>
</dbReference>
<dbReference type="STRING" id="5353.A0A1Q3EI45"/>
<dbReference type="PANTHER" id="PTHR45694:SF18">
    <property type="entry name" value="GLUTAREDOXIN-1-RELATED"/>
    <property type="match status" value="1"/>
</dbReference>
<comment type="catalytic activity">
    <reaction evidence="1">
        <text>2 glutathione + H2O2 = glutathione disulfide + 2 H2O</text>
        <dbReference type="Rhea" id="RHEA:16833"/>
        <dbReference type="ChEBI" id="CHEBI:15377"/>
        <dbReference type="ChEBI" id="CHEBI:16240"/>
        <dbReference type="ChEBI" id="CHEBI:57925"/>
        <dbReference type="ChEBI" id="CHEBI:58297"/>
        <dbReference type="EC" id="1.11.1.9"/>
    </reaction>
</comment>
<protein>
    <recommendedName>
        <fullName evidence="2">glutathione peroxidase</fullName>
        <ecNumber evidence="2">1.11.1.9</ecNumber>
    </recommendedName>
</protein>
<dbReference type="InterPro" id="IPR002109">
    <property type="entry name" value="Glutaredoxin"/>
</dbReference>
<evidence type="ECO:0000256" key="7">
    <source>
        <dbReference type="ARBA" id="ARBA00035808"/>
    </source>
</evidence>
<dbReference type="Gene3D" id="3.40.30.10">
    <property type="entry name" value="Glutaredoxin"/>
    <property type="match status" value="1"/>
</dbReference>
<keyword evidence="5" id="KW-1015">Disulfide bond</keyword>
<evidence type="ECO:0000313" key="10">
    <source>
        <dbReference type="Proteomes" id="UP000188533"/>
    </source>
</evidence>
<dbReference type="InterPro" id="IPR011767">
    <property type="entry name" value="GLR_AS"/>
</dbReference>
<evidence type="ECO:0000256" key="5">
    <source>
        <dbReference type="ARBA" id="ARBA00023157"/>
    </source>
</evidence>
<dbReference type="SUPFAM" id="SSF52833">
    <property type="entry name" value="Thioredoxin-like"/>
    <property type="match status" value="1"/>
</dbReference>
<dbReference type="InterPro" id="IPR014025">
    <property type="entry name" value="Glutaredoxin_subgr"/>
</dbReference>
<reference evidence="9 10" key="1">
    <citation type="submission" date="2016-08" db="EMBL/GenBank/DDBJ databases">
        <authorList>
            <consortium name="Lentinula edodes genome sequencing consortium"/>
            <person name="Sakamoto Y."/>
            <person name="Nakade K."/>
            <person name="Sato S."/>
            <person name="Yoshida Y."/>
            <person name="Miyazaki K."/>
            <person name="Natsume S."/>
            <person name="Konno N."/>
        </authorList>
    </citation>
    <scope>NUCLEOTIDE SEQUENCE [LARGE SCALE GENOMIC DNA]</scope>
    <source>
        <strain evidence="9 10">NBRC 111202</strain>
    </source>
</reference>
<evidence type="ECO:0000256" key="1">
    <source>
        <dbReference type="ARBA" id="ARBA00000217"/>
    </source>
</evidence>
<dbReference type="NCBIfam" id="TIGR02180">
    <property type="entry name" value="GRX_euk"/>
    <property type="match status" value="1"/>
</dbReference>
<dbReference type="GO" id="GO:0034599">
    <property type="term" value="P:cellular response to oxidative stress"/>
    <property type="evidence" value="ECO:0007669"/>
    <property type="project" value="TreeGrafter"/>
</dbReference>
<dbReference type="AlphaFoldDB" id="A0A1Q3EI45"/>
<dbReference type="GO" id="GO:0005634">
    <property type="term" value="C:nucleus"/>
    <property type="evidence" value="ECO:0007669"/>
    <property type="project" value="TreeGrafter"/>
</dbReference>
<gene>
    <name evidence="9" type="ORF">LENED_008815</name>
</gene>
<dbReference type="GO" id="GO:0004364">
    <property type="term" value="F:glutathione transferase activity"/>
    <property type="evidence" value="ECO:0007669"/>
    <property type="project" value="UniProtKB-EC"/>
</dbReference>
<sequence>MAVQELVNSSIDENTVTIFSKSWCPYCRAAKSLFEKEYPDVPTKIFELDEMEEGAEIQSYLAQKTGQRTVPNIFVNKQHIGGNDATQAAFRSGKLQTLIAARPANLARL</sequence>
<evidence type="ECO:0000259" key="8">
    <source>
        <dbReference type="Pfam" id="PF00462"/>
    </source>
</evidence>
<keyword evidence="6" id="KW-0676">Redox-active center</keyword>
<dbReference type="GO" id="GO:0015038">
    <property type="term" value="F:glutathione disulfide oxidoreductase activity"/>
    <property type="evidence" value="ECO:0007669"/>
    <property type="project" value="TreeGrafter"/>
</dbReference>
<dbReference type="Proteomes" id="UP000188533">
    <property type="component" value="Unassembled WGS sequence"/>
</dbReference>
<comment type="catalytic activity">
    <reaction evidence="7">
        <text>1-chloro-2,4-dinitrobenzene + glutathione = 2,4-dinitrophenyl-S-glutathione + chloride + H(+)</text>
        <dbReference type="Rhea" id="RHEA:51220"/>
        <dbReference type="ChEBI" id="CHEBI:15378"/>
        <dbReference type="ChEBI" id="CHEBI:17996"/>
        <dbReference type="ChEBI" id="CHEBI:34718"/>
        <dbReference type="ChEBI" id="CHEBI:57925"/>
        <dbReference type="ChEBI" id="CHEBI:133977"/>
        <dbReference type="EC" id="2.5.1.18"/>
    </reaction>
</comment>
<dbReference type="EMBL" id="BDGU01000357">
    <property type="protein sequence ID" value="GAW06862.1"/>
    <property type="molecule type" value="Genomic_DNA"/>
</dbReference>
<evidence type="ECO:0000256" key="6">
    <source>
        <dbReference type="ARBA" id="ARBA00023284"/>
    </source>
</evidence>
<dbReference type="GO" id="GO:0004602">
    <property type="term" value="F:glutathione peroxidase activity"/>
    <property type="evidence" value="ECO:0007669"/>
    <property type="project" value="UniProtKB-EC"/>
</dbReference>
<dbReference type="GO" id="GO:0005737">
    <property type="term" value="C:cytoplasm"/>
    <property type="evidence" value="ECO:0007669"/>
    <property type="project" value="TreeGrafter"/>
</dbReference>
<dbReference type="InterPro" id="IPR036249">
    <property type="entry name" value="Thioredoxin-like_sf"/>
</dbReference>
<evidence type="ECO:0000256" key="3">
    <source>
        <dbReference type="ARBA" id="ARBA00022448"/>
    </source>
</evidence>
<keyword evidence="4" id="KW-0249">Electron transport</keyword>
<evidence type="ECO:0000256" key="2">
    <source>
        <dbReference type="ARBA" id="ARBA00012310"/>
    </source>
</evidence>